<dbReference type="InterPro" id="IPR029062">
    <property type="entry name" value="Class_I_gatase-like"/>
</dbReference>
<dbReference type="CDD" id="cd07025">
    <property type="entry name" value="Peptidase_S66"/>
    <property type="match status" value="1"/>
</dbReference>
<dbReference type="InterPro" id="IPR040921">
    <property type="entry name" value="Peptidase_S66C"/>
</dbReference>
<feature type="domain" description="LD-carboxypeptidase C-terminal" evidence="8">
    <location>
        <begin position="180"/>
        <end position="291"/>
    </location>
</feature>
<dbReference type="Pfam" id="PF02016">
    <property type="entry name" value="Peptidase_S66"/>
    <property type="match status" value="1"/>
</dbReference>
<dbReference type="InterPro" id="IPR027461">
    <property type="entry name" value="Carboxypeptidase_A_C_sf"/>
</dbReference>
<dbReference type="GO" id="GO:0008236">
    <property type="term" value="F:serine-type peptidase activity"/>
    <property type="evidence" value="ECO:0007669"/>
    <property type="project" value="UniProtKB-KW"/>
</dbReference>
<dbReference type="InterPro" id="IPR003507">
    <property type="entry name" value="S66_fam"/>
</dbReference>
<evidence type="ECO:0000313" key="9">
    <source>
        <dbReference type="EMBL" id="BDY31952.1"/>
    </source>
</evidence>
<dbReference type="Pfam" id="PF17676">
    <property type="entry name" value="Peptidase_S66C"/>
    <property type="match status" value="1"/>
</dbReference>
<evidence type="ECO:0000256" key="5">
    <source>
        <dbReference type="ARBA" id="ARBA00022825"/>
    </source>
</evidence>
<evidence type="ECO:0000313" key="10">
    <source>
        <dbReference type="Proteomes" id="UP001241092"/>
    </source>
</evidence>
<evidence type="ECO:0000256" key="4">
    <source>
        <dbReference type="ARBA" id="ARBA00022801"/>
    </source>
</evidence>
<organism evidence="9 10">
    <name type="scientific">Mycolicibacterium mageritense</name>
    <name type="common">Mycobacterium mageritense</name>
    <dbReference type="NCBI Taxonomy" id="53462"/>
    <lineage>
        <taxon>Bacteria</taxon>
        <taxon>Bacillati</taxon>
        <taxon>Actinomycetota</taxon>
        <taxon>Actinomycetes</taxon>
        <taxon>Mycobacteriales</taxon>
        <taxon>Mycobacteriaceae</taxon>
        <taxon>Mycolicibacterium</taxon>
    </lineage>
</organism>
<dbReference type="GO" id="GO:0006508">
    <property type="term" value="P:proteolysis"/>
    <property type="evidence" value="ECO:0007669"/>
    <property type="project" value="UniProtKB-KW"/>
</dbReference>
<dbReference type="EC" id="3.4.16.-" evidence="9"/>
<feature type="domain" description="LD-carboxypeptidase N-terminal" evidence="7">
    <location>
        <begin position="15"/>
        <end position="131"/>
    </location>
</feature>
<keyword evidence="4 9" id="KW-0378">Hydrolase</keyword>
<comment type="similarity">
    <text evidence="1">Belongs to the peptidase S66 family.</text>
</comment>
<sequence>MPVLHPARLQVGEEVRLVSPGSPPKPEDVLHTQRILEGWGLQVSLGDNVFNKYGYLAGTDDERLGDMNKALRDPSVRAIVATRGGKGSYRIADRLDFAAAREDPKFLVGFSDITILHMSLWKHSRVVGLHGALCVDETTGGIPRLSSEFLRAALMSDGPTVITSREAESTSQLTTNGTARGPVLGGNLDMIATAAGWALPDLHGAILFIEAVDLYLGQVDRQLTMLRNGGHLDGIAGIAVGQFTKFNPSKGITIIGLLRDHLSRLGVPILGGLPLGHGDHPATVPLGAAAVLDAKAGTLTIE</sequence>
<accession>A0AAI8U0G8</accession>
<dbReference type="RefSeq" id="WP_229478765.1">
    <property type="nucleotide sequence ID" value="NZ_SSGC01000004.1"/>
</dbReference>
<dbReference type="PANTHER" id="PTHR30237">
    <property type="entry name" value="MURAMOYLTETRAPEPTIDE CARBOXYPEPTIDASE"/>
    <property type="match status" value="1"/>
</dbReference>
<evidence type="ECO:0000259" key="8">
    <source>
        <dbReference type="Pfam" id="PF17676"/>
    </source>
</evidence>
<protein>
    <submittedName>
        <fullName evidence="9">Murein peptide carboxypeptidase</fullName>
        <ecNumber evidence="9">3.4.16.-</ecNumber>
    </submittedName>
</protein>
<dbReference type="InterPro" id="IPR027478">
    <property type="entry name" value="LdcA_N"/>
</dbReference>
<keyword evidence="2 9" id="KW-0121">Carboxypeptidase</keyword>
<dbReference type="SUPFAM" id="SSF141986">
    <property type="entry name" value="LD-carboxypeptidase A C-terminal domain-like"/>
    <property type="match status" value="1"/>
</dbReference>
<dbReference type="AlphaFoldDB" id="A0AAI8U0G8"/>
<evidence type="ECO:0000256" key="3">
    <source>
        <dbReference type="ARBA" id="ARBA00022670"/>
    </source>
</evidence>
<dbReference type="Gene3D" id="3.50.30.60">
    <property type="entry name" value="LD-carboxypeptidase A C-terminal domain-like"/>
    <property type="match status" value="1"/>
</dbReference>
<gene>
    <name evidence="9" type="primary">ykfA</name>
    <name evidence="9" type="ORF">hbim_05910</name>
</gene>
<dbReference type="Gene3D" id="3.40.50.10740">
    <property type="entry name" value="Class I glutamine amidotransferase-like"/>
    <property type="match status" value="1"/>
</dbReference>
<dbReference type="SUPFAM" id="SSF52317">
    <property type="entry name" value="Class I glutamine amidotransferase-like"/>
    <property type="match status" value="1"/>
</dbReference>
<dbReference type="InterPro" id="IPR040449">
    <property type="entry name" value="Peptidase_S66_N"/>
</dbReference>
<evidence type="ECO:0000256" key="6">
    <source>
        <dbReference type="PIRSR" id="PIRSR028757-1"/>
    </source>
</evidence>
<evidence type="ECO:0000256" key="1">
    <source>
        <dbReference type="ARBA" id="ARBA00010233"/>
    </source>
</evidence>
<feature type="active site" description="Charge relay system" evidence="6">
    <location>
        <position position="277"/>
    </location>
</feature>
<feature type="active site" description="Nucleophile" evidence="6">
    <location>
        <position position="111"/>
    </location>
</feature>
<dbReference type="PIRSF" id="PIRSF028757">
    <property type="entry name" value="LD-carboxypeptidase"/>
    <property type="match status" value="1"/>
</dbReference>
<evidence type="ECO:0000256" key="2">
    <source>
        <dbReference type="ARBA" id="ARBA00022645"/>
    </source>
</evidence>
<feature type="active site" description="Charge relay system" evidence="6">
    <location>
        <position position="210"/>
    </location>
</feature>
<dbReference type="PANTHER" id="PTHR30237:SF2">
    <property type="entry name" value="MUREIN TETRAPEPTIDE CARBOXYPEPTIDASE"/>
    <property type="match status" value="1"/>
</dbReference>
<keyword evidence="3" id="KW-0645">Protease</keyword>
<dbReference type="Proteomes" id="UP001241092">
    <property type="component" value="Chromosome"/>
</dbReference>
<proteinExistence type="inferred from homology"/>
<keyword evidence="5" id="KW-0720">Serine protease</keyword>
<name>A0AAI8U0G8_MYCME</name>
<dbReference type="EMBL" id="AP027452">
    <property type="protein sequence ID" value="BDY31952.1"/>
    <property type="molecule type" value="Genomic_DNA"/>
</dbReference>
<evidence type="ECO:0000259" key="7">
    <source>
        <dbReference type="Pfam" id="PF02016"/>
    </source>
</evidence>
<reference evidence="9" key="1">
    <citation type="submission" date="2023-03" db="EMBL/GenBank/DDBJ databases">
        <title>Draft genome sequence of a Mycolicibacterium mageritense strain H4_3_1 isolated from a hybrid biological-inorganic system reactor.</title>
        <authorList>
            <person name="Feng X."/>
            <person name="Kazama D."/>
            <person name="Sato K."/>
            <person name="Kobayashi H."/>
        </authorList>
    </citation>
    <scope>NUCLEOTIDE SEQUENCE</scope>
    <source>
        <strain evidence="9">H4_3_1</strain>
    </source>
</reference>
<dbReference type="GO" id="GO:0004180">
    <property type="term" value="F:carboxypeptidase activity"/>
    <property type="evidence" value="ECO:0007669"/>
    <property type="project" value="UniProtKB-KW"/>
</dbReference>